<sequence>MYPVIELEDNSFDFQVLQNHTPVVVLFLESTSIEGDNTNGEAISMSQQINDLNAIHYFDIKFARATSNKCQSLITEYNVSSFPTTITFVDGYEFSRTIGILTQQIEWIHEDILREFSFKWKQAKSNPNILAVYGYDEMLIRYFKDKRDASRQWYHFLYGNPLEQNDIESLVQSLRSSIRLNKTELVFQLTKEYPLYSRIPVLARSAIKYGRLDILKYLDKISNVWYSNDYGLSYYYLTCWASKSKQNLEILKWLVEEKLEKNKTKEIEIVVRDAINYAARAGQLEKLQYLIGRFNLNPADHNRHLIKASKSGSIPVVEYLLSKGLQFQENQDYVSFAASKGHFELVKYMISKKIGVCSETLLDSASYSGNFHLIKWLHLNGSTSINVCSILAMDYAALHSLEQVVWFQQNRTEGCSYQAMEFAIKNNHLDIVKWLHTNKKETCFPMALLNSIYSLLINDIRITNSHLDLFQYLYDNQLYGAMQGARYIDYFQWAIRKNIKNNKILIFLLTHPALFELPIDYQSLLSFSKTKQYRNSYKIIEREMIEKDIIR</sequence>
<gene>
    <name evidence="1" type="ORF">PPL_11096</name>
</gene>
<organism evidence="1 2">
    <name type="scientific">Heterostelium pallidum (strain ATCC 26659 / Pp 5 / PN500)</name>
    <name type="common">Cellular slime mold</name>
    <name type="synonym">Polysphondylium pallidum</name>
    <dbReference type="NCBI Taxonomy" id="670386"/>
    <lineage>
        <taxon>Eukaryota</taxon>
        <taxon>Amoebozoa</taxon>
        <taxon>Evosea</taxon>
        <taxon>Eumycetozoa</taxon>
        <taxon>Dictyostelia</taxon>
        <taxon>Acytosteliales</taxon>
        <taxon>Acytosteliaceae</taxon>
        <taxon>Heterostelium</taxon>
    </lineage>
</organism>
<keyword evidence="2" id="KW-1185">Reference proteome</keyword>
<dbReference type="InterPro" id="IPR036249">
    <property type="entry name" value="Thioredoxin-like_sf"/>
</dbReference>
<dbReference type="Pfam" id="PF13637">
    <property type="entry name" value="Ank_4"/>
    <property type="match status" value="1"/>
</dbReference>
<dbReference type="Pfam" id="PF12796">
    <property type="entry name" value="Ank_2"/>
    <property type="match status" value="1"/>
</dbReference>
<dbReference type="InParanoid" id="D3BSX6"/>
<dbReference type="SUPFAM" id="SSF52833">
    <property type="entry name" value="Thioredoxin-like"/>
    <property type="match status" value="1"/>
</dbReference>
<dbReference type="RefSeq" id="XP_020427725.1">
    <property type="nucleotide sequence ID" value="XM_020581855.1"/>
</dbReference>
<dbReference type="AlphaFoldDB" id="D3BSX6"/>
<evidence type="ECO:0000313" key="2">
    <source>
        <dbReference type="Proteomes" id="UP000001396"/>
    </source>
</evidence>
<dbReference type="PANTHER" id="PTHR46586:SF5">
    <property type="match status" value="1"/>
</dbReference>
<protein>
    <recommendedName>
        <fullName evidence="3">Ankyrin repeat-containing protein</fullName>
    </recommendedName>
</protein>
<dbReference type="InterPro" id="IPR002110">
    <property type="entry name" value="Ankyrin_rpt"/>
</dbReference>
<dbReference type="Gene3D" id="3.40.30.10">
    <property type="entry name" value="Glutaredoxin"/>
    <property type="match status" value="1"/>
</dbReference>
<reference evidence="1 2" key="1">
    <citation type="journal article" date="2011" name="Genome Res.">
        <title>Phylogeny-wide analysis of social amoeba genomes highlights ancient origins for complex intercellular communication.</title>
        <authorList>
            <person name="Heidel A.J."/>
            <person name="Lawal H.M."/>
            <person name="Felder M."/>
            <person name="Schilde C."/>
            <person name="Helps N.R."/>
            <person name="Tunggal B."/>
            <person name="Rivero F."/>
            <person name="John U."/>
            <person name="Schleicher M."/>
            <person name="Eichinger L."/>
            <person name="Platzer M."/>
            <person name="Noegel A.A."/>
            <person name="Schaap P."/>
            <person name="Gloeckner G."/>
        </authorList>
    </citation>
    <scope>NUCLEOTIDE SEQUENCE [LARGE SCALE GENOMIC DNA]</scope>
    <source>
        <strain evidence="2">ATCC 26659 / Pp 5 / PN500</strain>
    </source>
</reference>
<dbReference type="Gene3D" id="1.25.40.20">
    <property type="entry name" value="Ankyrin repeat-containing domain"/>
    <property type="match status" value="2"/>
</dbReference>
<proteinExistence type="predicted"/>
<dbReference type="PANTHER" id="PTHR46586">
    <property type="entry name" value="ANKYRIN REPEAT-CONTAINING PROTEIN"/>
    <property type="match status" value="1"/>
</dbReference>
<evidence type="ECO:0000313" key="1">
    <source>
        <dbReference type="EMBL" id="EFA75591.1"/>
    </source>
</evidence>
<dbReference type="EMBL" id="ADBJ01000054">
    <property type="protein sequence ID" value="EFA75591.1"/>
    <property type="molecule type" value="Genomic_DNA"/>
</dbReference>
<comment type="caution">
    <text evidence="1">The sequence shown here is derived from an EMBL/GenBank/DDBJ whole genome shotgun (WGS) entry which is preliminary data.</text>
</comment>
<dbReference type="SUPFAM" id="SSF48403">
    <property type="entry name" value="Ankyrin repeat"/>
    <property type="match status" value="1"/>
</dbReference>
<dbReference type="Proteomes" id="UP000001396">
    <property type="component" value="Unassembled WGS sequence"/>
</dbReference>
<dbReference type="InterPro" id="IPR036770">
    <property type="entry name" value="Ankyrin_rpt-contain_sf"/>
</dbReference>
<dbReference type="SMART" id="SM00248">
    <property type="entry name" value="ANK"/>
    <property type="match status" value="4"/>
</dbReference>
<dbReference type="FunCoup" id="D3BSX6">
    <property type="interactions" value="23"/>
</dbReference>
<evidence type="ECO:0008006" key="3">
    <source>
        <dbReference type="Google" id="ProtNLM"/>
    </source>
</evidence>
<name>D3BSX6_HETP5</name>
<accession>D3BSX6</accession>
<dbReference type="InterPro" id="IPR052050">
    <property type="entry name" value="SecEffector_AnkRepeat"/>
</dbReference>
<dbReference type="GeneID" id="31366565"/>